<evidence type="ECO:0000313" key="2">
    <source>
        <dbReference type="Proteomes" id="UP000663836"/>
    </source>
</evidence>
<reference evidence="1" key="1">
    <citation type="submission" date="2021-02" db="EMBL/GenBank/DDBJ databases">
        <authorList>
            <person name="Nowell W R."/>
        </authorList>
    </citation>
    <scope>NUCLEOTIDE SEQUENCE</scope>
</reference>
<gene>
    <name evidence="1" type="ORF">JBS370_LOCUS42139</name>
</gene>
<accession>A0A820LIJ8</accession>
<name>A0A820LIJ8_9BILA</name>
<dbReference type="EMBL" id="CAJOBD010053073">
    <property type="protein sequence ID" value="CAF4357783.1"/>
    <property type="molecule type" value="Genomic_DNA"/>
</dbReference>
<comment type="caution">
    <text evidence="1">The sequence shown here is derived from an EMBL/GenBank/DDBJ whole genome shotgun (WGS) entry which is preliminary data.</text>
</comment>
<sequence length="50" mass="5942">NMEFHLIPVVTSMEPVIFDLHYCLVTQFIGDCLKIFGLQIQYPYTRFSWS</sequence>
<feature type="non-terminal residue" evidence="1">
    <location>
        <position position="1"/>
    </location>
</feature>
<dbReference type="Proteomes" id="UP000663836">
    <property type="component" value="Unassembled WGS sequence"/>
</dbReference>
<dbReference type="AlphaFoldDB" id="A0A820LIJ8"/>
<organism evidence="1 2">
    <name type="scientific">Rotaria sordida</name>
    <dbReference type="NCBI Taxonomy" id="392033"/>
    <lineage>
        <taxon>Eukaryota</taxon>
        <taxon>Metazoa</taxon>
        <taxon>Spiralia</taxon>
        <taxon>Gnathifera</taxon>
        <taxon>Rotifera</taxon>
        <taxon>Eurotatoria</taxon>
        <taxon>Bdelloidea</taxon>
        <taxon>Philodinida</taxon>
        <taxon>Philodinidae</taxon>
        <taxon>Rotaria</taxon>
    </lineage>
</organism>
<proteinExistence type="predicted"/>
<evidence type="ECO:0000313" key="1">
    <source>
        <dbReference type="EMBL" id="CAF4357783.1"/>
    </source>
</evidence>
<protein>
    <submittedName>
        <fullName evidence="1">Uncharacterized protein</fullName>
    </submittedName>
</protein>